<comment type="caution">
    <text evidence="2">The sequence shown here is derived from an EMBL/GenBank/DDBJ whole genome shotgun (WGS) entry which is preliminary data.</text>
</comment>
<reference evidence="2 3" key="1">
    <citation type="journal article" date="2019" name="Commun. Biol.">
        <title>The bagworm genome reveals a unique fibroin gene that provides high tensile strength.</title>
        <authorList>
            <person name="Kono N."/>
            <person name="Nakamura H."/>
            <person name="Ohtoshi R."/>
            <person name="Tomita M."/>
            <person name="Numata K."/>
            <person name="Arakawa K."/>
        </authorList>
    </citation>
    <scope>NUCLEOTIDE SEQUENCE [LARGE SCALE GENOMIC DNA]</scope>
</reference>
<dbReference type="Proteomes" id="UP000299102">
    <property type="component" value="Unassembled WGS sequence"/>
</dbReference>
<dbReference type="EMBL" id="BGZK01000321">
    <property type="protein sequence ID" value="GBP36643.1"/>
    <property type="molecule type" value="Genomic_DNA"/>
</dbReference>
<proteinExistence type="predicted"/>
<gene>
    <name evidence="2" type="ORF">EVAR_35227_1</name>
</gene>
<feature type="compositionally biased region" description="Basic residues" evidence="1">
    <location>
        <begin position="42"/>
        <end position="57"/>
    </location>
</feature>
<evidence type="ECO:0000313" key="2">
    <source>
        <dbReference type="EMBL" id="GBP36643.1"/>
    </source>
</evidence>
<keyword evidence="3" id="KW-1185">Reference proteome</keyword>
<accession>A0A4C1VDD2</accession>
<feature type="region of interest" description="Disordered" evidence="1">
    <location>
        <begin position="1"/>
        <end position="72"/>
    </location>
</feature>
<evidence type="ECO:0000256" key="1">
    <source>
        <dbReference type="SAM" id="MobiDB-lite"/>
    </source>
</evidence>
<evidence type="ECO:0000313" key="3">
    <source>
        <dbReference type="Proteomes" id="UP000299102"/>
    </source>
</evidence>
<dbReference type="AlphaFoldDB" id="A0A4C1VDD2"/>
<organism evidence="2 3">
    <name type="scientific">Eumeta variegata</name>
    <name type="common">Bagworm moth</name>
    <name type="synonym">Eumeta japonica</name>
    <dbReference type="NCBI Taxonomy" id="151549"/>
    <lineage>
        <taxon>Eukaryota</taxon>
        <taxon>Metazoa</taxon>
        <taxon>Ecdysozoa</taxon>
        <taxon>Arthropoda</taxon>
        <taxon>Hexapoda</taxon>
        <taxon>Insecta</taxon>
        <taxon>Pterygota</taxon>
        <taxon>Neoptera</taxon>
        <taxon>Endopterygota</taxon>
        <taxon>Lepidoptera</taxon>
        <taxon>Glossata</taxon>
        <taxon>Ditrysia</taxon>
        <taxon>Tineoidea</taxon>
        <taxon>Psychidae</taxon>
        <taxon>Oiketicinae</taxon>
        <taxon>Eumeta</taxon>
    </lineage>
</organism>
<protein>
    <submittedName>
        <fullName evidence="2">Uncharacterized protein</fullName>
    </submittedName>
</protein>
<name>A0A4C1VDD2_EUMVA</name>
<sequence length="103" mass="11477">MSSSLRPGREGATGNRDPRERDPPYVIASARTPRSTAAPWRARPRHGRSPARARAARRSAPPPHPPLVSRPAGAVLMQYTRRTLANDALKQLPYPQRSRFSEM</sequence>